<comment type="caution">
    <text evidence="14">The sequence shown here is derived from an EMBL/GenBank/DDBJ whole genome shotgun (WGS) entry which is preliminary data.</text>
</comment>
<evidence type="ECO:0000256" key="8">
    <source>
        <dbReference type="ARBA" id="ARBA00023002"/>
    </source>
</evidence>
<keyword evidence="8" id="KW-0560">Oxidoreductase</keyword>
<keyword evidence="11 12" id="KW-0472">Membrane</keyword>
<feature type="transmembrane region" description="Helical" evidence="12">
    <location>
        <begin position="52"/>
        <end position="72"/>
    </location>
</feature>
<gene>
    <name evidence="14" type="ORF">EV670_3166</name>
</gene>
<comment type="similarity">
    <text evidence="2">Belongs to the fatty acid desaturase type 1 family. AlkB subfamily.</text>
</comment>
<dbReference type="GO" id="GO:0006629">
    <property type="term" value="P:lipid metabolic process"/>
    <property type="evidence" value="ECO:0007669"/>
    <property type="project" value="InterPro"/>
</dbReference>
<feature type="transmembrane region" description="Helical" evidence="12">
    <location>
        <begin position="117"/>
        <end position="133"/>
    </location>
</feature>
<accession>A0A4Q7VA27</accession>
<evidence type="ECO:0000256" key="12">
    <source>
        <dbReference type="SAM" id="Phobius"/>
    </source>
</evidence>
<dbReference type="GO" id="GO:0046872">
    <property type="term" value="F:metal ion binding"/>
    <property type="evidence" value="ECO:0007669"/>
    <property type="project" value="UniProtKB-KW"/>
</dbReference>
<evidence type="ECO:0000256" key="7">
    <source>
        <dbReference type="ARBA" id="ARBA00022989"/>
    </source>
</evidence>
<keyword evidence="7 12" id="KW-1133">Transmembrane helix</keyword>
<evidence type="ECO:0000256" key="6">
    <source>
        <dbReference type="ARBA" id="ARBA00022723"/>
    </source>
</evidence>
<dbReference type="Proteomes" id="UP000293671">
    <property type="component" value="Unassembled WGS sequence"/>
</dbReference>
<protein>
    <submittedName>
        <fullName evidence="14">Alkane 1-monooxygenase</fullName>
    </submittedName>
</protein>
<keyword evidence="10 14" id="KW-0503">Monooxygenase</keyword>
<evidence type="ECO:0000256" key="9">
    <source>
        <dbReference type="ARBA" id="ARBA00023004"/>
    </source>
</evidence>
<evidence type="ECO:0000256" key="1">
    <source>
        <dbReference type="ARBA" id="ARBA00004429"/>
    </source>
</evidence>
<proteinExistence type="inferred from homology"/>
<evidence type="ECO:0000313" key="14">
    <source>
        <dbReference type="EMBL" id="RZT93616.1"/>
    </source>
</evidence>
<dbReference type="GO" id="GO:0004497">
    <property type="term" value="F:monooxygenase activity"/>
    <property type="evidence" value="ECO:0007669"/>
    <property type="project" value="UniProtKB-KW"/>
</dbReference>
<reference evidence="14 15" key="1">
    <citation type="submission" date="2019-02" db="EMBL/GenBank/DDBJ databases">
        <title>Genomic Encyclopedia of Type Strains, Phase IV (KMG-IV): sequencing the most valuable type-strain genomes for metagenomic binning, comparative biology and taxonomic classification.</title>
        <authorList>
            <person name="Goeker M."/>
        </authorList>
    </citation>
    <scope>NUCLEOTIDE SEQUENCE [LARGE SCALE GENOMIC DNA]</scope>
    <source>
        <strain evidence="14 15">DSM 19570</strain>
    </source>
</reference>
<keyword evidence="3" id="KW-1003">Cell membrane</keyword>
<keyword evidence="5 12" id="KW-0812">Transmembrane</keyword>
<dbReference type="EMBL" id="SHKP01000008">
    <property type="protein sequence ID" value="RZT93616.1"/>
    <property type="molecule type" value="Genomic_DNA"/>
</dbReference>
<dbReference type="PANTHER" id="PTHR38674:SF1">
    <property type="entry name" value="ALKANE 1-MONOOXYGENASE 1"/>
    <property type="match status" value="1"/>
</dbReference>
<keyword evidence="15" id="KW-1185">Reference proteome</keyword>
<keyword evidence="4" id="KW-0997">Cell inner membrane</keyword>
<evidence type="ECO:0000259" key="13">
    <source>
        <dbReference type="Pfam" id="PF00487"/>
    </source>
</evidence>
<dbReference type="AlphaFoldDB" id="A0A4Q7VA27"/>
<organism evidence="14 15">
    <name type="scientific">Rivibacter subsaxonicus</name>
    <dbReference type="NCBI Taxonomy" id="457575"/>
    <lineage>
        <taxon>Bacteria</taxon>
        <taxon>Pseudomonadati</taxon>
        <taxon>Pseudomonadota</taxon>
        <taxon>Betaproteobacteria</taxon>
        <taxon>Burkholderiales</taxon>
        <taxon>Rivibacter</taxon>
    </lineage>
</organism>
<evidence type="ECO:0000256" key="3">
    <source>
        <dbReference type="ARBA" id="ARBA00022475"/>
    </source>
</evidence>
<keyword evidence="9" id="KW-0408">Iron</keyword>
<evidence type="ECO:0000256" key="11">
    <source>
        <dbReference type="ARBA" id="ARBA00023136"/>
    </source>
</evidence>
<dbReference type="InterPro" id="IPR005804">
    <property type="entry name" value="FA_desaturase_dom"/>
</dbReference>
<comment type="subcellular location">
    <subcellularLocation>
        <location evidence="1">Cell inner membrane</location>
        <topology evidence="1">Multi-pass membrane protein</topology>
    </subcellularLocation>
</comment>
<feature type="transmembrane region" description="Helical" evidence="12">
    <location>
        <begin position="84"/>
        <end position="105"/>
    </location>
</feature>
<dbReference type="GO" id="GO:0005886">
    <property type="term" value="C:plasma membrane"/>
    <property type="evidence" value="ECO:0007669"/>
    <property type="project" value="UniProtKB-SubCell"/>
</dbReference>
<dbReference type="CDD" id="cd03512">
    <property type="entry name" value="Alkane-hydroxylase"/>
    <property type="match status" value="1"/>
</dbReference>
<evidence type="ECO:0000256" key="10">
    <source>
        <dbReference type="ARBA" id="ARBA00023033"/>
    </source>
</evidence>
<evidence type="ECO:0000313" key="15">
    <source>
        <dbReference type="Proteomes" id="UP000293671"/>
    </source>
</evidence>
<evidence type="ECO:0000256" key="4">
    <source>
        <dbReference type="ARBA" id="ARBA00022519"/>
    </source>
</evidence>
<dbReference type="PANTHER" id="PTHR38674">
    <property type="entry name" value="ALKANE 1-MONOOXYGENASE 1"/>
    <property type="match status" value="1"/>
</dbReference>
<sequence>MPIGVALAAWRSPWAAWGFTLALQLALAAVERLPGAQRSPPAEPPRPWHRGVLWTHALLQTALLGLGLWVAGGHGVQGPLGWPAIVALGIGVGSVTGSQGITYAHELGHGRRRADRVLGWFLMASVLYAHFMVEHYRGHHPRAATHEDPASARRGESLWRFLPRTLGGSLVSAWRLEARQLAQRRRGWYQSLLLWITLAQLAWLALLWLWLGAPALLFWGAQAAYAVFLLEAINYIEHYGLQRRVDGVRREPFGMQHAWNADHWLTNSFIANLQRHSDHHMHASKPYPELRPLPGPQLPTGYAGCIFAASVPPLWFRLMEPRLQALAKAA</sequence>
<feature type="domain" description="Fatty acid desaturase" evidence="13">
    <location>
        <begin position="81"/>
        <end position="293"/>
    </location>
</feature>
<evidence type="ECO:0000256" key="2">
    <source>
        <dbReference type="ARBA" id="ARBA00010823"/>
    </source>
</evidence>
<dbReference type="InterPro" id="IPR033885">
    <property type="entry name" value="AlkB/XylM"/>
</dbReference>
<feature type="transmembrane region" description="Helical" evidence="12">
    <location>
        <begin position="192"/>
        <end position="211"/>
    </location>
</feature>
<keyword evidence="6" id="KW-0479">Metal-binding</keyword>
<name>A0A4Q7VA27_9BURK</name>
<feature type="transmembrane region" description="Helical" evidence="12">
    <location>
        <begin position="217"/>
        <end position="236"/>
    </location>
</feature>
<evidence type="ECO:0000256" key="5">
    <source>
        <dbReference type="ARBA" id="ARBA00022692"/>
    </source>
</evidence>
<dbReference type="Pfam" id="PF00487">
    <property type="entry name" value="FA_desaturase"/>
    <property type="match status" value="1"/>
</dbReference>